<keyword evidence="5" id="KW-1185">Reference proteome</keyword>
<dbReference type="GO" id="GO:0016887">
    <property type="term" value="F:ATP hydrolysis activity"/>
    <property type="evidence" value="ECO:0007669"/>
    <property type="project" value="InterPro"/>
</dbReference>
<organism evidence="4 5">
    <name type="scientific">Emericellopsis cladophorae</name>
    <dbReference type="NCBI Taxonomy" id="2686198"/>
    <lineage>
        <taxon>Eukaryota</taxon>
        <taxon>Fungi</taxon>
        <taxon>Dikarya</taxon>
        <taxon>Ascomycota</taxon>
        <taxon>Pezizomycotina</taxon>
        <taxon>Sordariomycetes</taxon>
        <taxon>Hypocreomycetidae</taxon>
        <taxon>Hypocreales</taxon>
        <taxon>Bionectriaceae</taxon>
        <taxon>Emericellopsis</taxon>
    </lineage>
</organism>
<comment type="caution">
    <text evidence="4">The sequence shown here is derived from an EMBL/GenBank/DDBJ whole genome shotgun (WGS) entry which is preliminary data.</text>
</comment>
<dbReference type="InterPro" id="IPR050173">
    <property type="entry name" value="ABC_transporter_C-like"/>
</dbReference>
<dbReference type="GO" id="GO:0005524">
    <property type="term" value="F:ATP binding"/>
    <property type="evidence" value="ECO:0007669"/>
    <property type="project" value="UniProtKB-KW"/>
</dbReference>
<sequence>MACLNDNSFGPACGNTKIENVSAFYKGSSLENRYELDLKSLTVEIRAVSRFVVEQSGKSSLVLLLLCLLDHMEESVSPITVDDLELTSVARETARKHVIAVSQDPILLPPSQYSAIRTNLDPYQEAKDEGIYEALRRVTSNCPSPQRTGIYTRVSTTIDLLSQGQRQLFNFARAIVRQLVRGRHGVWQGILLLDEIFSSVDQETDEMKWKIIEDFFEE</sequence>
<dbReference type="InterPro" id="IPR027417">
    <property type="entry name" value="P-loop_NTPase"/>
</dbReference>
<dbReference type="SUPFAM" id="SSF52540">
    <property type="entry name" value="P-loop containing nucleoside triphosphate hydrolases"/>
    <property type="match status" value="1"/>
</dbReference>
<name>A0A9P9XVK2_9HYPO</name>
<keyword evidence="1" id="KW-0547">Nucleotide-binding</keyword>
<keyword evidence="2" id="KW-0067">ATP-binding</keyword>
<dbReference type="GeneID" id="75829879"/>
<evidence type="ECO:0000313" key="5">
    <source>
        <dbReference type="Proteomes" id="UP001055219"/>
    </source>
</evidence>
<reference evidence="4" key="2">
    <citation type="submission" date="2022-07" db="EMBL/GenBank/DDBJ databases">
        <authorList>
            <person name="Goncalves M.F.M."/>
            <person name="Hilario S."/>
            <person name="Van De Peer Y."/>
            <person name="Esteves A.C."/>
            <person name="Alves A."/>
        </authorList>
    </citation>
    <scope>NUCLEOTIDE SEQUENCE</scope>
    <source>
        <strain evidence="4">MUM 19.33</strain>
    </source>
</reference>
<feature type="domain" description="ABC transporter" evidence="3">
    <location>
        <begin position="56"/>
        <end position="178"/>
    </location>
</feature>
<dbReference type="RefSeq" id="XP_051359455.1">
    <property type="nucleotide sequence ID" value="XM_051509555.1"/>
</dbReference>
<proteinExistence type="predicted"/>
<dbReference type="Gene3D" id="3.40.50.300">
    <property type="entry name" value="P-loop containing nucleotide triphosphate hydrolases"/>
    <property type="match status" value="1"/>
</dbReference>
<evidence type="ECO:0000256" key="1">
    <source>
        <dbReference type="ARBA" id="ARBA00022741"/>
    </source>
</evidence>
<dbReference type="GO" id="GO:0016020">
    <property type="term" value="C:membrane"/>
    <property type="evidence" value="ECO:0007669"/>
    <property type="project" value="TreeGrafter"/>
</dbReference>
<dbReference type="EMBL" id="JAGIXG020000064">
    <property type="protein sequence ID" value="KAI6778599.1"/>
    <property type="molecule type" value="Genomic_DNA"/>
</dbReference>
<accession>A0A9P9XVK2</accession>
<evidence type="ECO:0000313" key="4">
    <source>
        <dbReference type="EMBL" id="KAI6778599.1"/>
    </source>
</evidence>
<reference evidence="4" key="1">
    <citation type="journal article" date="2021" name="J Fungi (Basel)">
        <title>Genomic and Metabolomic Analyses of the Marine Fungus Emericellopsis cladophorae: Insights into Saltwater Adaptability Mechanisms and Its Biosynthetic Potential.</title>
        <authorList>
            <person name="Goncalves M.F.M."/>
            <person name="Hilario S."/>
            <person name="Van de Peer Y."/>
            <person name="Esteves A.C."/>
            <person name="Alves A."/>
        </authorList>
    </citation>
    <scope>NUCLEOTIDE SEQUENCE</scope>
    <source>
        <strain evidence="4">MUM 19.33</strain>
    </source>
</reference>
<dbReference type="InterPro" id="IPR003439">
    <property type="entry name" value="ABC_transporter-like_ATP-bd"/>
</dbReference>
<dbReference type="Proteomes" id="UP001055219">
    <property type="component" value="Unassembled WGS sequence"/>
</dbReference>
<protein>
    <submittedName>
        <fullName evidence="4">Abc transporter</fullName>
    </submittedName>
</protein>
<dbReference type="PANTHER" id="PTHR24223:SF399">
    <property type="entry name" value="ABC TRANSPORTER ATNG"/>
    <property type="match status" value="1"/>
</dbReference>
<dbReference type="OrthoDB" id="6500128at2759"/>
<dbReference type="Pfam" id="PF00005">
    <property type="entry name" value="ABC_tran"/>
    <property type="match status" value="1"/>
</dbReference>
<gene>
    <name evidence="4" type="ORF">J7T54_003378</name>
</gene>
<dbReference type="PANTHER" id="PTHR24223">
    <property type="entry name" value="ATP-BINDING CASSETTE SUB-FAMILY C"/>
    <property type="match status" value="1"/>
</dbReference>
<evidence type="ECO:0000256" key="2">
    <source>
        <dbReference type="ARBA" id="ARBA00022840"/>
    </source>
</evidence>
<dbReference type="GO" id="GO:0042626">
    <property type="term" value="F:ATPase-coupled transmembrane transporter activity"/>
    <property type="evidence" value="ECO:0007669"/>
    <property type="project" value="TreeGrafter"/>
</dbReference>
<evidence type="ECO:0000259" key="3">
    <source>
        <dbReference type="Pfam" id="PF00005"/>
    </source>
</evidence>
<dbReference type="AlphaFoldDB" id="A0A9P9XVK2"/>